<gene>
    <name evidence="1" type="ORF">CRENPOLYSF1_220049</name>
</gene>
<reference evidence="2" key="1">
    <citation type="submission" date="2017-02" db="EMBL/GenBank/DDBJ databases">
        <authorList>
            <person name="Daims H."/>
        </authorList>
    </citation>
    <scope>NUCLEOTIDE SEQUENCE [LARGE SCALE GENOMIC DNA]</scope>
</reference>
<organism evidence="1 2">
    <name type="scientific">Crenothrix polyspora</name>
    <dbReference type="NCBI Taxonomy" id="360316"/>
    <lineage>
        <taxon>Bacteria</taxon>
        <taxon>Pseudomonadati</taxon>
        <taxon>Pseudomonadota</taxon>
        <taxon>Gammaproteobacteria</taxon>
        <taxon>Methylococcales</taxon>
        <taxon>Crenotrichaceae</taxon>
        <taxon>Crenothrix</taxon>
    </lineage>
</organism>
<accession>A0A1R4H6M5</accession>
<proteinExistence type="predicted"/>
<keyword evidence="2" id="KW-1185">Reference proteome</keyword>
<protein>
    <submittedName>
        <fullName evidence="1">Uncharacterized protein</fullName>
    </submittedName>
</protein>
<dbReference type="Proteomes" id="UP000195667">
    <property type="component" value="Unassembled WGS sequence"/>
</dbReference>
<evidence type="ECO:0000313" key="1">
    <source>
        <dbReference type="EMBL" id="SJM91902.1"/>
    </source>
</evidence>
<dbReference type="EMBL" id="FUKI01000096">
    <property type="protein sequence ID" value="SJM91902.1"/>
    <property type="molecule type" value="Genomic_DNA"/>
</dbReference>
<dbReference type="AlphaFoldDB" id="A0A1R4H6M5"/>
<evidence type="ECO:0000313" key="2">
    <source>
        <dbReference type="Proteomes" id="UP000195667"/>
    </source>
</evidence>
<sequence length="55" mass="6294">MIDYLGLQFEVESTFSKLILIAMTVIIPKLTRAVIFNQTKSTKFTDHPHLSSQLK</sequence>
<name>A0A1R4H6M5_9GAMM</name>